<reference evidence="2 3" key="1">
    <citation type="submission" date="2020-08" db="EMBL/GenBank/DDBJ databases">
        <title>Sequencing the genomes of 1000 actinobacteria strains.</title>
        <authorList>
            <person name="Klenk H.-P."/>
        </authorList>
    </citation>
    <scope>NUCLEOTIDE SEQUENCE [LARGE SCALE GENOMIC DNA]</scope>
    <source>
        <strain evidence="2 3">DSM 45362</strain>
    </source>
</reference>
<keyword evidence="1" id="KW-0472">Membrane</keyword>
<keyword evidence="1" id="KW-0812">Transmembrane</keyword>
<feature type="transmembrane region" description="Helical" evidence="1">
    <location>
        <begin position="41"/>
        <end position="66"/>
    </location>
</feature>
<keyword evidence="3" id="KW-1185">Reference proteome</keyword>
<sequence>MTNRLRRLLPGSLGGLTGVACALCCAIPLLAAAGVLGGAGWAYLGQILPGIALFLAAATALAGWLLHRRRTHTTGCNGGACSCAG</sequence>
<proteinExistence type="predicted"/>
<comment type="caution">
    <text evidence="2">The sequence shown here is derived from an EMBL/GenBank/DDBJ whole genome shotgun (WGS) entry which is preliminary data.</text>
</comment>
<protein>
    <submittedName>
        <fullName evidence="2">Mercuric ion transport protein</fullName>
    </submittedName>
</protein>
<name>A0A841BG43_9ACTN</name>
<accession>A0A841BG43</accession>
<keyword evidence="1" id="KW-1133">Transmembrane helix</keyword>
<dbReference type="RefSeq" id="WP_184833706.1">
    <property type="nucleotide sequence ID" value="NZ_JACHMN010000002.1"/>
</dbReference>
<dbReference type="PROSITE" id="PS51257">
    <property type="entry name" value="PROKAR_LIPOPROTEIN"/>
    <property type="match status" value="1"/>
</dbReference>
<gene>
    <name evidence="2" type="ORF">F4553_001436</name>
</gene>
<dbReference type="EMBL" id="JACHMN010000002">
    <property type="protein sequence ID" value="MBB5868057.1"/>
    <property type="molecule type" value="Genomic_DNA"/>
</dbReference>
<dbReference type="Proteomes" id="UP000587527">
    <property type="component" value="Unassembled WGS sequence"/>
</dbReference>
<evidence type="ECO:0000313" key="3">
    <source>
        <dbReference type="Proteomes" id="UP000587527"/>
    </source>
</evidence>
<dbReference type="AlphaFoldDB" id="A0A841BG43"/>
<evidence type="ECO:0000313" key="2">
    <source>
        <dbReference type="EMBL" id="MBB5868057.1"/>
    </source>
</evidence>
<evidence type="ECO:0000256" key="1">
    <source>
        <dbReference type="SAM" id="Phobius"/>
    </source>
</evidence>
<organism evidence="2 3">
    <name type="scientific">Allocatelliglobosispora scoriae</name>
    <dbReference type="NCBI Taxonomy" id="643052"/>
    <lineage>
        <taxon>Bacteria</taxon>
        <taxon>Bacillati</taxon>
        <taxon>Actinomycetota</taxon>
        <taxon>Actinomycetes</taxon>
        <taxon>Micromonosporales</taxon>
        <taxon>Micromonosporaceae</taxon>
        <taxon>Allocatelliglobosispora</taxon>
    </lineage>
</organism>